<evidence type="ECO:0000256" key="1">
    <source>
        <dbReference type="SAM" id="MobiDB-lite"/>
    </source>
</evidence>
<gene>
    <name evidence="2" type="ORF">CAUS1442_LOCUS4246</name>
</gene>
<accession>A0A7R9WQY8</accession>
<name>A0A7R9WQY8_9STRA</name>
<feature type="region of interest" description="Disordered" evidence="1">
    <location>
        <begin position="197"/>
        <end position="242"/>
    </location>
</feature>
<reference evidence="2" key="1">
    <citation type="submission" date="2021-01" db="EMBL/GenBank/DDBJ databases">
        <authorList>
            <person name="Corre E."/>
            <person name="Pelletier E."/>
            <person name="Niang G."/>
            <person name="Scheremetjew M."/>
            <person name="Finn R."/>
            <person name="Kale V."/>
            <person name="Holt S."/>
            <person name="Cochrane G."/>
            <person name="Meng A."/>
            <person name="Brown T."/>
            <person name="Cohen L."/>
        </authorList>
    </citation>
    <scope>NUCLEOTIDE SEQUENCE</scope>
    <source>
        <strain evidence="2">CCMP3328</strain>
    </source>
</reference>
<sequence length="242" mass="27376">MTTVKAFALNQVFDAAEQVSGVLEDMVHDYKTLNSTCRPTVSILQEALFIISCNRNSQISMLEKADRIVEIAQELKITTHRKFWNTYIAVCGRELEHKEEAWKAAQLAFDNLHSSEFSVDANTYVLMLRACSNLMESSSSLVLTPEDEAREARRKGIILELVKRCKKDGMFKSKVERVVETLGVQIPAAVPVEIQERAPLPAQMQETVDDEEQDFGERENDDHGEDRLEPAIKVDLPPMPKP</sequence>
<organism evidence="2">
    <name type="scientific">Craspedostauros australis</name>
    <dbReference type="NCBI Taxonomy" id="1486917"/>
    <lineage>
        <taxon>Eukaryota</taxon>
        <taxon>Sar</taxon>
        <taxon>Stramenopiles</taxon>
        <taxon>Ochrophyta</taxon>
        <taxon>Bacillariophyta</taxon>
        <taxon>Bacillariophyceae</taxon>
        <taxon>Bacillariophycidae</taxon>
        <taxon>Naviculales</taxon>
        <taxon>Naviculaceae</taxon>
        <taxon>Craspedostauros</taxon>
    </lineage>
</organism>
<proteinExistence type="predicted"/>
<feature type="compositionally biased region" description="Basic and acidic residues" evidence="1">
    <location>
        <begin position="215"/>
        <end position="232"/>
    </location>
</feature>
<dbReference type="AlphaFoldDB" id="A0A7R9WQY8"/>
<dbReference type="Gene3D" id="1.25.40.10">
    <property type="entry name" value="Tetratricopeptide repeat domain"/>
    <property type="match status" value="1"/>
</dbReference>
<dbReference type="InterPro" id="IPR011990">
    <property type="entry name" value="TPR-like_helical_dom_sf"/>
</dbReference>
<dbReference type="EMBL" id="HBEF01006808">
    <property type="protein sequence ID" value="CAD8332147.1"/>
    <property type="molecule type" value="Transcribed_RNA"/>
</dbReference>
<evidence type="ECO:0000313" key="2">
    <source>
        <dbReference type="EMBL" id="CAD8332147.1"/>
    </source>
</evidence>
<protein>
    <submittedName>
        <fullName evidence="2">Uncharacterized protein</fullName>
    </submittedName>
</protein>